<gene>
    <name evidence="2" type="ORF">SAMN05421543_104147</name>
</gene>
<proteinExistence type="predicted"/>
<keyword evidence="1" id="KW-0812">Transmembrane</keyword>
<feature type="transmembrane region" description="Helical" evidence="1">
    <location>
        <begin position="27"/>
        <end position="48"/>
    </location>
</feature>
<name>A0A1I7HE41_9BACL</name>
<keyword evidence="1" id="KW-1133">Transmembrane helix</keyword>
<evidence type="ECO:0000256" key="1">
    <source>
        <dbReference type="SAM" id="Phobius"/>
    </source>
</evidence>
<dbReference type="EMBL" id="FPBV01000004">
    <property type="protein sequence ID" value="SFU58998.1"/>
    <property type="molecule type" value="Genomic_DNA"/>
</dbReference>
<dbReference type="Proteomes" id="UP000183508">
    <property type="component" value="Unassembled WGS sequence"/>
</dbReference>
<feature type="transmembrane region" description="Helical" evidence="1">
    <location>
        <begin position="175"/>
        <end position="199"/>
    </location>
</feature>
<protein>
    <submittedName>
        <fullName evidence="2">Uncharacterized protein</fullName>
    </submittedName>
</protein>
<reference evidence="3" key="1">
    <citation type="submission" date="2016-10" db="EMBL/GenBank/DDBJ databases">
        <authorList>
            <person name="Varghese N."/>
        </authorList>
    </citation>
    <scope>NUCLEOTIDE SEQUENCE [LARGE SCALE GENOMIC DNA]</scope>
    <source>
        <strain evidence="3">DSM 17980</strain>
    </source>
</reference>
<evidence type="ECO:0000313" key="3">
    <source>
        <dbReference type="Proteomes" id="UP000183508"/>
    </source>
</evidence>
<evidence type="ECO:0000313" key="2">
    <source>
        <dbReference type="EMBL" id="SFU58998.1"/>
    </source>
</evidence>
<dbReference type="STRING" id="392015.SAMN05421543_104147"/>
<dbReference type="AlphaFoldDB" id="A0A1I7HE41"/>
<keyword evidence="3" id="KW-1185">Reference proteome</keyword>
<sequence length="211" mass="22908">MTWRTLLDLGIGAVVARFTWERPGLWWFRYVSGVLVLSFLAMVTYGVIQHTMRAAANQPQLEMVGAIAERLGEGAAIQSVAGRPVVHVKTSLDPFVIVYDAHGQVRYSNAQLDGKTPVLSPGVLGYAKAHGRDVLTWEPQPGVRIAAVVEPYGGADGGFVLAGRSLRVTEQDEDALLRGIGVAYLAVSAAFTAGLWSWYRMVKRRRTAGQA</sequence>
<accession>A0A1I7HE41</accession>
<organism evidence="2 3">
    <name type="scientific">Alicyclobacillus macrosporangiidus</name>
    <dbReference type="NCBI Taxonomy" id="392015"/>
    <lineage>
        <taxon>Bacteria</taxon>
        <taxon>Bacillati</taxon>
        <taxon>Bacillota</taxon>
        <taxon>Bacilli</taxon>
        <taxon>Bacillales</taxon>
        <taxon>Alicyclobacillaceae</taxon>
        <taxon>Alicyclobacillus</taxon>
    </lineage>
</organism>
<keyword evidence="1" id="KW-0472">Membrane</keyword>